<gene>
    <name evidence="1" type="ORF">Pdw03_5732</name>
</gene>
<dbReference type="EMBL" id="CP060779">
    <property type="protein sequence ID" value="QQK48097.1"/>
    <property type="molecule type" value="Genomic_DNA"/>
</dbReference>
<reference evidence="1 2" key="1">
    <citation type="submission" date="2020-08" db="EMBL/GenBank/DDBJ databases">
        <title>The completed genome sequence of the pathogenic ascomycete fungus Penicillium digitatum.</title>
        <authorList>
            <person name="Wang M."/>
        </authorList>
    </citation>
    <scope>NUCLEOTIDE SEQUENCE [LARGE SCALE GENOMIC DNA]</scope>
    <source>
        <strain evidence="1 2">PdW03</strain>
    </source>
</reference>
<name>A0A7T7BQ74_PENDI</name>
<organism evidence="1 2">
    <name type="scientific">Penicillium digitatum</name>
    <name type="common">Green mold</name>
    <dbReference type="NCBI Taxonomy" id="36651"/>
    <lineage>
        <taxon>Eukaryota</taxon>
        <taxon>Fungi</taxon>
        <taxon>Dikarya</taxon>
        <taxon>Ascomycota</taxon>
        <taxon>Pezizomycotina</taxon>
        <taxon>Eurotiomycetes</taxon>
        <taxon>Eurotiomycetidae</taxon>
        <taxon>Eurotiales</taxon>
        <taxon>Aspergillaceae</taxon>
        <taxon>Penicillium</taxon>
    </lineage>
</organism>
<dbReference type="RefSeq" id="XP_065958091.1">
    <property type="nucleotide sequence ID" value="XM_066101151.1"/>
</dbReference>
<dbReference type="AlphaFoldDB" id="A0A7T7BQ74"/>
<proteinExistence type="predicted"/>
<dbReference type="GeneID" id="90952773"/>
<dbReference type="Proteomes" id="UP000595662">
    <property type="component" value="Chromosome 6"/>
</dbReference>
<evidence type="ECO:0000313" key="2">
    <source>
        <dbReference type="Proteomes" id="UP000595662"/>
    </source>
</evidence>
<accession>A0A7T7BQ74</accession>
<sequence>MVAFEATNGSLQALNLRYLRWLMQDVEYEVCWPVYPYPLQCYSSYVILSFTVEPLFFNLISAKISQAGPDQ</sequence>
<evidence type="ECO:0000313" key="1">
    <source>
        <dbReference type="EMBL" id="QQK48097.1"/>
    </source>
</evidence>
<protein>
    <submittedName>
        <fullName evidence="1">Uncharacterized protein</fullName>
    </submittedName>
</protein>